<dbReference type="EC" id="3.1.3.1" evidence="2 11"/>
<evidence type="ECO:0000256" key="9">
    <source>
        <dbReference type="PIRSR" id="PIRSR601952-2"/>
    </source>
</evidence>
<evidence type="ECO:0000313" key="13">
    <source>
        <dbReference type="Proteomes" id="UP000028045"/>
    </source>
</evidence>
<protein>
    <recommendedName>
        <fullName evidence="2 11">Alkaline phosphatase</fullName>
        <ecNumber evidence="2 11">3.1.3.1</ecNumber>
    </recommendedName>
</protein>
<keyword evidence="6 9" id="KW-0862">Zinc</keyword>
<feature type="binding site" evidence="9">
    <location>
        <position position="320"/>
    </location>
    <ligand>
        <name>Zn(2+)</name>
        <dbReference type="ChEBI" id="CHEBI:29105"/>
        <label>2</label>
    </ligand>
</feature>
<dbReference type="SMART" id="SM00098">
    <property type="entry name" value="alkPPc"/>
    <property type="match status" value="1"/>
</dbReference>
<dbReference type="InterPro" id="IPR042085">
    <property type="entry name" value="Ap_crown"/>
</dbReference>
<dbReference type="GO" id="GO:0000329">
    <property type="term" value="C:fungal-type vacuole membrane"/>
    <property type="evidence" value="ECO:0007669"/>
    <property type="project" value="TreeGrafter"/>
</dbReference>
<dbReference type="InterPro" id="IPR018299">
    <property type="entry name" value="Alkaline_phosphatase_AS"/>
</dbReference>
<evidence type="ECO:0000256" key="6">
    <source>
        <dbReference type="ARBA" id="ARBA00022833"/>
    </source>
</evidence>
<dbReference type="GO" id="GO:0004035">
    <property type="term" value="F:alkaline phosphatase activity"/>
    <property type="evidence" value="ECO:0007669"/>
    <property type="project" value="UniProtKB-EC"/>
</dbReference>
<comment type="cofactor">
    <cofactor evidence="9">
        <name>Zn(2+)</name>
        <dbReference type="ChEBI" id="CHEBI:29105"/>
    </cofactor>
    <text evidence="9">Binds 2 Zn(2+) ions.</text>
</comment>
<dbReference type="PROSITE" id="PS00123">
    <property type="entry name" value="ALKALINE_PHOSPHATASE"/>
    <property type="match status" value="1"/>
</dbReference>
<proteinExistence type="inferred from homology"/>
<dbReference type="GO" id="GO:0046872">
    <property type="term" value="F:metal ion binding"/>
    <property type="evidence" value="ECO:0007669"/>
    <property type="project" value="UniProtKB-KW"/>
</dbReference>
<dbReference type="CDD" id="cd16012">
    <property type="entry name" value="ALP"/>
    <property type="match status" value="1"/>
</dbReference>
<dbReference type="OrthoDB" id="7392499at2759"/>
<evidence type="ECO:0000256" key="11">
    <source>
        <dbReference type="RuleBase" id="RU003947"/>
    </source>
</evidence>
<reference evidence="12 13" key="1">
    <citation type="journal article" date="2014" name="BMC Genomics">
        <title>Comparative genome sequencing reveals chemotype-specific gene clusters in the toxigenic black mold Stachybotrys.</title>
        <authorList>
            <person name="Semeiks J."/>
            <person name="Borek D."/>
            <person name="Otwinowski Z."/>
            <person name="Grishin N.V."/>
        </authorList>
    </citation>
    <scope>NUCLEOTIDE SEQUENCE [LARGE SCALE GENOMIC DNA]</scope>
    <source>
        <strain evidence="13">CBS 109288 / IBT 7711</strain>
    </source>
</reference>
<dbReference type="Gene3D" id="3.40.720.10">
    <property type="entry name" value="Alkaline Phosphatase, subunit A"/>
    <property type="match status" value="1"/>
</dbReference>
<dbReference type="InterPro" id="IPR001952">
    <property type="entry name" value="Alkaline_phosphatase"/>
</dbReference>
<dbReference type="AlphaFoldDB" id="A0A084AH45"/>
<evidence type="ECO:0000256" key="4">
    <source>
        <dbReference type="ARBA" id="ARBA00022723"/>
    </source>
</evidence>
<keyword evidence="5 11" id="KW-0378">Hydrolase</keyword>
<keyword evidence="4 9" id="KW-0479">Metal-binding</keyword>
<dbReference type="SUPFAM" id="SSF53649">
    <property type="entry name" value="Alkaline phosphatase-like"/>
    <property type="match status" value="1"/>
</dbReference>
<dbReference type="Pfam" id="PF00245">
    <property type="entry name" value="Alk_phosphatase"/>
    <property type="match status" value="1"/>
</dbReference>
<evidence type="ECO:0000256" key="7">
    <source>
        <dbReference type="ARBA" id="ARBA00022842"/>
    </source>
</evidence>
<evidence type="ECO:0000256" key="5">
    <source>
        <dbReference type="ARBA" id="ARBA00022801"/>
    </source>
</evidence>
<dbReference type="Proteomes" id="UP000028045">
    <property type="component" value="Unassembled WGS sequence"/>
</dbReference>
<feature type="binding site" evidence="9">
    <location>
        <position position="281"/>
    </location>
    <ligand>
        <name>Zn(2+)</name>
        <dbReference type="ChEBI" id="CHEBI:29105"/>
        <label>2</label>
    </ligand>
</feature>
<dbReference type="Gene3D" id="1.10.1200.140">
    <property type="entry name" value="Alkaline phosphatase, crown domain"/>
    <property type="match status" value="1"/>
</dbReference>
<evidence type="ECO:0000256" key="2">
    <source>
        <dbReference type="ARBA" id="ARBA00012647"/>
    </source>
</evidence>
<dbReference type="PRINTS" id="PR00113">
    <property type="entry name" value="ALKPHPHTASE"/>
</dbReference>
<organism evidence="12 13">
    <name type="scientific">Stachybotrys chartarum (strain CBS 109288 / IBT 7711)</name>
    <name type="common">Toxic black mold</name>
    <name type="synonym">Stilbospora chartarum</name>
    <dbReference type="NCBI Taxonomy" id="1280523"/>
    <lineage>
        <taxon>Eukaryota</taxon>
        <taxon>Fungi</taxon>
        <taxon>Dikarya</taxon>
        <taxon>Ascomycota</taxon>
        <taxon>Pezizomycotina</taxon>
        <taxon>Sordariomycetes</taxon>
        <taxon>Hypocreomycetidae</taxon>
        <taxon>Hypocreales</taxon>
        <taxon>Stachybotryaceae</taxon>
        <taxon>Stachybotrys</taxon>
    </lineage>
</organism>
<feature type="active site" description="Phosphoserine intermediate" evidence="8">
    <location>
        <position position="75"/>
    </location>
</feature>
<feature type="binding site" evidence="9">
    <location>
        <position position="272"/>
    </location>
    <ligand>
        <name>Mg(2+)</name>
        <dbReference type="ChEBI" id="CHEBI:18420"/>
    </ligand>
</feature>
<accession>A0A084AH45</accession>
<comment type="cofactor">
    <cofactor evidence="9">
        <name>Mg(2+)</name>
        <dbReference type="ChEBI" id="CHEBI:18420"/>
    </cofactor>
    <text evidence="9">Binds 1 Mg(2+) ion.</text>
</comment>
<dbReference type="PANTHER" id="PTHR11596">
    <property type="entry name" value="ALKALINE PHOSPHATASE"/>
    <property type="match status" value="1"/>
</dbReference>
<evidence type="ECO:0000256" key="10">
    <source>
        <dbReference type="RuleBase" id="RU003946"/>
    </source>
</evidence>
<evidence type="ECO:0000256" key="3">
    <source>
        <dbReference type="ARBA" id="ARBA00022553"/>
    </source>
</evidence>
<gene>
    <name evidence="12" type="ORF">S7711_02828</name>
</gene>
<dbReference type="EMBL" id="KL648731">
    <property type="protein sequence ID" value="KEY64624.1"/>
    <property type="molecule type" value="Genomic_DNA"/>
</dbReference>
<comment type="similarity">
    <text evidence="1 10">Belongs to the alkaline phosphatase family.</text>
</comment>
<sequence length="468" mass="50470">MRSSAVIAGALVPVALAAIAPKNFIFIMPDGMAPASSTLHRAYESMLDGDSRVATDQIPVGTVMTHSFNRLITDSAAAGTAFASGYKTGNGAIGVLPDGQPVGTIWAAAKHAGFLTGLVVTSTVNHATPASYSSHVLNRNALGAIAEQQQGYSGILGQKVDVLLGGGRCHFRPRGTSGSCHDNDVDLFAYAQEQGYFVAQNRSRFDELELGRAESHNLPWLGLFNDGDLSYEIDRQQQPERERSLAEMAEAALNALHRASHCKDKGYFVMIEASRIDHASHAHDSVAHLWDVTEYYNVVELVTSWIDQHTDTAMMSVADHETDGLILIGYGPRPLQGGRHSIDYLSSLWSRYSGSDRRAFLTSEILPAYGLEDATGSEIDRLLAGNFAGNLASIISSSTGIQWSTGGHRAVNTTLYAYAAGDMGAHLKVDLAHHWDNTGLPRYIEEALGLDMDEITALLRANGTDWIP</sequence>
<feature type="binding site" evidence="9">
    <location>
        <position position="128"/>
    </location>
    <ligand>
        <name>Mg(2+)</name>
        <dbReference type="ChEBI" id="CHEBI:18420"/>
    </ligand>
</feature>
<feature type="binding site" evidence="9">
    <location>
        <position position="30"/>
    </location>
    <ligand>
        <name>Zn(2+)</name>
        <dbReference type="ChEBI" id="CHEBI:29105"/>
        <label>2</label>
    </ligand>
</feature>
<evidence type="ECO:0000256" key="8">
    <source>
        <dbReference type="PIRSR" id="PIRSR601952-1"/>
    </source>
</evidence>
<feature type="binding site" evidence="9">
    <location>
        <position position="126"/>
    </location>
    <ligand>
        <name>Mg(2+)</name>
        <dbReference type="ChEBI" id="CHEBI:18420"/>
    </ligand>
</feature>
<evidence type="ECO:0000256" key="1">
    <source>
        <dbReference type="ARBA" id="ARBA00005984"/>
    </source>
</evidence>
<name>A0A084AH45_STACB</name>
<feature type="binding site" evidence="9">
    <location>
        <position position="30"/>
    </location>
    <ligand>
        <name>Mg(2+)</name>
        <dbReference type="ChEBI" id="CHEBI:18420"/>
    </ligand>
</feature>
<dbReference type="InterPro" id="IPR017850">
    <property type="entry name" value="Alkaline_phosphatase_core_sf"/>
</dbReference>
<evidence type="ECO:0000313" key="12">
    <source>
        <dbReference type="EMBL" id="KEY64624.1"/>
    </source>
</evidence>
<keyword evidence="3" id="KW-0597">Phosphoprotein</keyword>
<comment type="catalytic activity">
    <reaction evidence="11">
        <text>a phosphate monoester + H2O = an alcohol + phosphate</text>
        <dbReference type="Rhea" id="RHEA:15017"/>
        <dbReference type="ChEBI" id="CHEBI:15377"/>
        <dbReference type="ChEBI" id="CHEBI:30879"/>
        <dbReference type="ChEBI" id="CHEBI:43474"/>
        <dbReference type="ChEBI" id="CHEBI:67140"/>
        <dbReference type="EC" id="3.1.3.1"/>
    </reaction>
</comment>
<feature type="binding site" evidence="9">
    <location>
        <position position="319"/>
    </location>
    <ligand>
        <name>Zn(2+)</name>
        <dbReference type="ChEBI" id="CHEBI:29105"/>
        <label>2</label>
    </ligand>
</feature>
<keyword evidence="7 9" id="KW-0460">Magnesium</keyword>
<dbReference type="HOGENOM" id="CLU_008539_6_0_1"/>
<dbReference type="PANTHER" id="PTHR11596:SF5">
    <property type="entry name" value="ALKALINE PHOSPHATASE"/>
    <property type="match status" value="1"/>
</dbReference>
<feature type="binding site" evidence="9">
    <location>
        <position position="277"/>
    </location>
    <ligand>
        <name>Zn(2+)</name>
        <dbReference type="ChEBI" id="CHEBI:29105"/>
        <label>2</label>
    </ligand>
</feature>
<keyword evidence="13" id="KW-1185">Reference proteome</keyword>